<dbReference type="Ensembl" id="ENSNVIT00000015838.1">
    <property type="protein sequence ID" value="ENSNVIP00000013551.1"/>
    <property type="gene ID" value="ENSNVIG00000010663.1"/>
</dbReference>
<name>A0A8C7B110_NEOVI</name>
<dbReference type="AlphaFoldDB" id="A0A8C7B110"/>
<evidence type="ECO:0000256" key="1">
    <source>
        <dbReference type="SAM" id="MobiDB-lite"/>
    </source>
</evidence>
<keyword evidence="2" id="KW-0732">Signal</keyword>
<evidence type="ECO:0000313" key="3">
    <source>
        <dbReference type="Ensembl" id="ENSNVIP00000013551.1"/>
    </source>
</evidence>
<evidence type="ECO:0000256" key="2">
    <source>
        <dbReference type="SAM" id="SignalP"/>
    </source>
</evidence>
<accession>A0A8C7B110</accession>
<sequence>MKLLFPIFASLMLQYQVNTEYFGLRRCLMGFGRCKDHCGVDEREIQKCKKRKCCIGPKVVQMIKNYMQNEMSHTLGESYQEHLQTTKNSDAEIQTINKILPLLPQIMSIDHFANINTLIIPNTTNVNSAITSPVFSGKISYAAISTKRDTKESRNLTADFLPPAPPPLDLPTTLELEEADEQG</sequence>
<evidence type="ECO:0000313" key="4">
    <source>
        <dbReference type="Proteomes" id="UP000694425"/>
    </source>
</evidence>
<dbReference type="Proteomes" id="UP000694425">
    <property type="component" value="Unplaced"/>
</dbReference>
<feature type="region of interest" description="Disordered" evidence="1">
    <location>
        <begin position="152"/>
        <end position="183"/>
    </location>
</feature>
<gene>
    <name evidence="3" type="primary">DEFB129</name>
</gene>
<keyword evidence="4" id="KW-1185">Reference proteome</keyword>
<reference evidence="3" key="1">
    <citation type="submission" date="2025-08" db="UniProtKB">
        <authorList>
            <consortium name="Ensembl"/>
        </authorList>
    </citation>
    <scope>IDENTIFICATION</scope>
</reference>
<proteinExistence type="predicted"/>
<organism evidence="3 4">
    <name type="scientific">Neovison vison</name>
    <name type="common">American mink</name>
    <name type="synonym">Mustela vison</name>
    <dbReference type="NCBI Taxonomy" id="452646"/>
    <lineage>
        <taxon>Eukaryota</taxon>
        <taxon>Metazoa</taxon>
        <taxon>Chordata</taxon>
        <taxon>Craniata</taxon>
        <taxon>Vertebrata</taxon>
        <taxon>Euteleostomi</taxon>
        <taxon>Mammalia</taxon>
        <taxon>Eutheria</taxon>
        <taxon>Laurasiatheria</taxon>
        <taxon>Carnivora</taxon>
        <taxon>Caniformia</taxon>
        <taxon>Musteloidea</taxon>
        <taxon>Mustelidae</taxon>
        <taxon>Mustelinae</taxon>
        <taxon>Neogale</taxon>
    </lineage>
</organism>
<feature type="signal peptide" evidence="2">
    <location>
        <begin position="1"/>
        <end position="19"/>
    </location>
</feature>
<reference evidence="3" key="2">
    <citation type="submission" date="2025-09" db="UniProtKB">
        <authorList>
            <consortium name="Ensembl"/>
        </authorList>
    </citation>
    <scope>IDENTIFICATION</scope>
</reference>
<dbReference type="GeneTree" id="ENSGT00390000008616"/>
<feature type="chain" id="PRO_5034140399" evidence="2">
    <location>
        <begin position="20"/>
        <end position="183"/>
    </location>
</feature>
<protein>
    <submittedName>
        <fullName evidence="3">Defensin beta 129</fullName>
    </submittedName>
</protein>